<evidence type="ECO:0008006" key="7">
    <source>
        <dbReference type="Google" id="ProtNLM"/>
    </source>
</evidence>
<organism evidence="5 6">
    <name type="scientific">Coptis chinensis</name>
    <dbReference type="NCBI Taxonomy" id="261450"/>
    <lineage>
        <taxon>Eukaryota</taxon>
        <taxon>Viridiplantae</taxon>
        <taxon>Streptophyta</taxon>
        <taxon>Embryophyta</taxon>
        <taxon>Tracheophyta</taxon>
        <taxon>Spermatophyta</taxon>
        <taxon>Magnoliopsida</taxon>
        <taxon>Ranunculales</taxon>
        <taxon>Ranunculaceae</taxon>
        <taxon>Coptidoideae</taxon>
        <taxon>Coptis</taxon>
    </lineage>
</organism>
<feature type="compositionally biased region" description="Basic and acidic residues" evidence="4">
    <location>
        <begin position="280"/>
        <end position="294"/>
    </location>
</feature>
<accession>A0A835M0U1</accession>
<evidence type="ECO:0000256" key="1">
    <source>
        <dbReference type="ARBA" id="ARBA00004123"/>
    </source>
</evidence>
<sequence length="691" mass="76714">MAVALQSQDLVDPLHDYSTTVSLLNRTFKELKSSGGVCIPNHILQDLAKAVLNRNNSAELSLQRMKDRDIPPRNKDCVPQERRPGLGRKRARFSFKPNANTSQSSVGGQGMNLNLDELKDPEEFFAAFETQEKAEKELKKLRGETYSDTTQHKPSIEARRRRPGILGLDRKKVGYKHQYSSVVADFDVSSVHSQESYVDIHNSVAEEKNKLDGILDELLSTDCMEGDGAVKLLQERLHIRPVNVDNFCLPELGSVRKTDVRLPLEHVPRPRKSSSYADNVTKKSKDKGSVETHNDSPTPPKSPFSSFSMLSRHVSQRDRPSDPFLFSESDRSPVGDSTRANGIENGAPSPHVDSTSKSAEVNRSALSFSGKFESMIKENPTDSNMVLDKLATEDSVHALDQVEHNSSRINDNVNLTVNGCDRDLEDEVTMFIFLNTSLILQSQQLKFIFQRVIQVDGMQQPEPVGKEKSPAGSTIVLDKLRTEDSSHSLDPLDGSSSKHTNHMDYSLNGCDGHLEDEVDGMQQQETVGSIVAEDGCEGLTMKNVHGPESQLGDTIDADNEGHVHSDNAVGIPEQNIESGGGQTHQQPPGESLNVRIKQKAPKRSGRESKIVSRRSLAGAGTKWQGGVRRTTRNIMRPLEYWRGERVVYGRVHESLPSVIAYKYASPAKGKLKVHSFVSDDYKDLVEKQSLY</sequence>
<keyword evidence="3" id="KW-0539">Nucleus</keyword>
<dbReference type="InterPro" id="IPR028386">
    <property type="entry name" value="CENP-C/Mif2/cnp3"/>
</dbReference>
<dbReference type="GO" id="GO:0051315">
    <property type="term" value="P:attachment of mitotic spindle microtubules to kinetochore"/>
    <property type="evidence" value="ECO:0007669"/>
    <property type="project" value="TreeGrafter"/>
</dbReference>
<reference evidence="5 6" key="1">
    <citation type="submission" date="2020-10" db="EMBL/GenBank/DDBJ databases">
        <title>The Coptis chinensis genome and diversification of protoberbering-type alkaloids.</title>
        <authorList>
            <person name="Wang B."/>
            <person name="Shu S."/>
            <person name="Song C."/>
            <person name="Liu Y."/>
        </authorList>
    </citation>
    <scope>NUCLEOTIDE SEQUENCE [LARGE SCALE GENOMIC DNA]</scope>
    <source>
        <strain evidence="5">HL-2020</strain>
        <tissue evidence="5">Leaf</tissue>
    </source>
</reference>
<evidence type="ECO:0000313" key="6">
    <source>
        <dbReference type="Proteomes" id="UP000631114"/>
    </source>
</evidence>
<comment type="similarity">
    <text evidence="2">Belongs to the CENP-C/MIF2 family.</text>
</comment>
<dbReference type="EMBL" id="JADFTS010000003">
    <property type="protein sequence ID" value="KAF9614755.1"/>
    <property type="molecule type" value="Genomic_DNA"/>
</dbReference>
<dbReference type="GO" id="GO:0000776">
    <property type="term" value="C:kinetochore"/>
    <property type="evidence" value="ECO:0007669"/>
    <property type="project" value="InterPro"/>
</dbReference>
<name>A0A835M0U1_9MAGN</name>
<feature type="compositionally biased region" description="Basic and acidic residues" evidence="4">
    <location>
        <begin position="68"/>
        <end position="84"/>
    </location>
</feature>
<comment type="caution">
    <text evidence="5">The sequence shown here is derived from an EMBL/GenBank/DDBJ whole genome shotgun (WGS) entry which is preliminary data.</text>
</comment>
<feature type="region of interest" description="Disordered" evidence="4">
    <location>
        <begin position="481"/>
        <end position="501"/>
    </location>
</feature>
<dbReference type="GO" id="GO:0051382">
    <property type="term" value="P:kinetochore assembly"/>
    <property type="evidence" value="ECO:0007669"/>
    <property type="project" value="InterPro"/>
</dbReference>
<dbReference type="AlphaFoldDB" id="A0A835M0U1"/>
<keyword evidence="6" id="KW-1185">Reference proteome</keyword>
<evidence type="ECO:0000256" key="4">
    <source>
        <dbReference type="SAM" id="MobiDB-lite"/>
    </source>
</evidence>
<dbReference type="OrthoDB" id="1939643at2759"/>
<feature type="region of interest" description="Disordered" evidence="4">
    <location>
        <begin position="68"/>
        <end position="89"/>
    </location>
</feature>
<evidence type="ECO:0000256" key="3">
    <source>
        <dbReference type="ARBA" id="ARBA00023242"/>
    </source>
</evidence>
<dbReference type="GO" id="GO:0051455">
    <property type="term" value="P:spindle attachment to meiosis I kinetochore"/>
    <property type="evidence" value="ECO:0007669"/>
    <property type="project" value="TreeGrafter"/>
</dbReference>
<comment type="subcellular location">
    <subcellularLocation>
        <location evidence="1">Nucleus</location>
    </subcellularLocation>
</comment>
<dbReference type="Proteomes" id="UP000631114">
    <property type="component" value="Unassembled WGS sequence"/>
</dbReference>
<protein>
    <recommendedName>
        <fullName evidence="7">Centromere protein C</fullName>
    </recommendedName>
</protein>
<gene>
    <name evidence="5" type="ORF">IFM89_020609</name>
</gene>
<feature type="region of interest" description="Disordered" evidence="4">
    <location>
        <begin position="564"/>
        <end position="611"/>
    </location>
</feature>
<evidence type="ECO:0000256" key="2">
    <source>
        <dbReference type="ARBA" id="ARBA00010291"/>
    </source>
</evidence>
<evidence type="ECO:0000313" key="5">
    <source>
        <dbReference type="EMBL" id="KAF9614755.1"/>
    </source>
</evidence>
<dbReference type="GO" id="GO:0019237">
    <property type="term" value="F:centromeric DNA binding"/>
    <property type="evidence" value="ECO:0007669"/>
    <property type="project" value="InterPro"/>
</dbReference>
<dbReference type="GO" id="GO:0005634">
    <property type="term" value="C:nucleus"/>
    <property type="evidence" value="ECO:0007669"/>
    <property type="project" value="UniProtKB-SubCell"/>
</dbReference>
<feature type="region of interest" description="Disordered" evidence="4">
    <location>
        <begin position="263"/>
        <end position="360"/>
    </location>
</feature>
<proteinExistence type="inferred from homology"/>
<dbReference type="PANTHER" id="PTHR16684:SF11">
    <property type="entry name" value="CENTROMERE PROTEIN C"/>
    <property type="match status" value="1"/>
</dbReference>
<dbReference type="PANTHER" id="PTHR16684">
    <property type="entry name" value="CENTROMERE PROTEIN C"/>
    <property type="match status" value="1"/>
</dbReference>